<dbReference type="Proteomes" id="UP000634529">
    <property type="component" value="Unassembled WGS sequence"/>
</dbReference>
<gene>
    <name evidence="2" type="ORF">IFO66_08555</name>
</gene>
<protein>
    <recommendedName>
        <fullName evidence="4">Phage tail protein</fullName>
    </recommendedName>
</protein>
<feature type="region of interest" description="Disordered" evidence="1">
    <location>
        <begin position="1"/>
        <end position="26"/>
    </location>
</feature>
<evidence type="ECO:0000256" key="1">
    <source>
        <dbReference type="SAM" id="MobiDB-lite"/>
    </source>
</evidence>
<evidence type="ECO:0000313" key="2">
    <source>
        <dbReference type="EMBL" id="MBD8498362.1"/>
    </source>
</evidence>
<dbReference type="CDD" id="cd19958">
    <property type="entry name" value="pyocin_knob"/>
    <property type="match status" value="1"/>
</dbReference>
<proteinExistence type="predicted"/>
<sequence length="416" mass="45579">MAYEKQLPEWKAKGIKPPQSKLDEGWKVQDKPPAAWLNWQMNSTYEVLQELQQKSAEKTDVTIAEKRAKEYVDQKVAGIDLNSITPASIGAETPAGAQSKANQAETNAKNASLSKSTINAQLILGINNVNNLTTTGFYDGHGLANAPSEDWYYYEVINHSNDLGANWVTQIAHNFNSNFVFKRTKSNGQWSSWTRMLDTNGGDLSGALHTKGQIWAGKQTQFGNGSNLTLAIGDSDTGFKWNGEGNFDIVANDAAVANVTNNQITLNTPLIVQGVNINQIVRVNNGILEYFDGSGWREVGGRKMTTIHGEAFLASGVTTYKTLLDVKGSGTFNWAWYHHPGGGNFPNSNSSIEIMIDGRTDVGMKEVWSSYNNLLVSGGGGLHLFPFSSSLVIRGVHSRAEERLYGTLYYGYSLHV</sequence>
<comment type="caution">
    <text evidence="2">The sequence shown here is derived from an EMBL/GenBank/DDBJ whole genome shotgun (WGS) entry which is preliminary data.</text>
</comment>
<feature type="compositionally biased region" description="Basic and acidic residues" evidence="1">
    <location>
        <begin position="1"/>
        <end position="12"/>
    </location>
</feature>
<evidence type="ECO:0008006" key="4">
    <source>
        <dbReference type="Google" id="ProtNLM"/>
    </source>
</evidence>
<organism evidence="2 3">
    <name type="scientific">Paenibacillus arenosi</name>
    <dbReference type="NCBI Taxonomy" id="2774142"/>
    <lineage>
        <taxon>Bacteria</taxon>
        <taxon>Bacillati</taxon>
        <taxon>Bacillota</taxon>
        <taxon>Bacilli</taxon>
        <taxon>Bacillales</taxon>
        <taxon>Paenibacillaceae</taxon>
        <taxon>Paenibacillus</taxon>
    </lineage>
</organism>
<dbReference type="RefSeq" id="WP_192024750.1">
    <property type="nucleotide sequence ID" value="NZ_JACYTN010000004.1"/>
</dbReference>
<evidence type="ECO:0000313" key="3">
    <source>
        <dbReference type="Proteomes" id="UP000634529"/>
    </source>
</evidence>
<name>A0ABR9AW57_9BACL</name>
<dbReference type="EMBL" id="JACYTN010000004">
    <property type="protein sequence ID" value="MBD8498362.1"/>
    <property type="molecule type" value="Genomic_DNA"/>
</dbReference>
<keyword evidence="3" id="KW-1185">Reference proteome</keyword>
<accession>A0ABR9AW57</accession>
<reference evidence="2 3" key="1">
    <citation type="submission" date="2020-09" db="EMBL/GenBank/DDBJ databases">
        <title>Paenibacillus sp. CAU 1523 isolated from sand of Haeundae Beach.</title>
        <authorList>
            <person name="Kim W."/>
        </authorList>
    </citation>
    <scope>NUCLEOTIDE SEQUENCE [LARGE SCALE GENOMIC DNA]</scope>
    <source>
        <strain evidence="2 3">CAU 1523</strain>
    </source>
</reference>